<dbReference type="SUPFAM" id="SSF55874">
    <property type="entry name" value="ATPase domain of HSP90 chaperone/DNA topoisomerase II/histidine kinase"/>
    <property type="match status" value="1"/>
</dbReference>
<dbReference type="InterPro" id="IPR010559">
    <property type="entry name" value="Sig_transdc_His_kin_internal"/>
</dbReference>
<dbReference type="AlphaFoldDB" id="A0A398CC73"/>
<feature type="transmembrane region" description="Helical" evidence="12">
    <location>
        <begin position="6"/>
        <end position="24"/>
    </location>
</feature>
<comment type="caution">
    <text evidence="15">The sequence shown here is derived from an EMBL/GenBank/DDBJ whole genome shotgun (WGS) entry which is preliminary data.</text>
</comment>
<keyword evidence="9" id="KW-0067">ATP-binding</keyword>
<protein>
    <recommendedName>
        <fullName evidence="3">histidine kinase</fullName>
        <ecNumber evidence="3">2.7.13.3</ecNumber>
    </recommendedName>
</protein>
<dbReference type="GO" id="GO:0000155">
    <property type="term" value="F:phosphorelay sensor kinase activity"/>
    <property type="evidence" value="ECO:0007669"/>
    <property type="project" value="InterPro"/>
</dbReference>
<dbReference type="Pfam" id="PF02518">
    <property type="entry name" value="HATPase_c"/>
    <property type="match status" value="1"/>
</dbReference>
<name>A0A398CC73_9BACL</name>
<evidence type="ECO:0000256" key="7">
    <source>
        <dbReference type="ARBA" id="ARBA00022741"/>
    </source>
</evidence>
<dbReference type="GO" id="GO:0005886">
    <property type="term" value="C:plasma membrane"/>
    <property type="evidence" value="ECO:0007669"/>
    <property type="project" value="UniProtKB-SubCell"/>
</dbReference>
<evidence type="ECO:0000256" key="3">
    <source>
        <dbReference type="ARBA" id="ARBA00012438"/>
    </source>
</evidence>
<dbReference type="PANTHER" id="PTHR34220:SF7">
    <property type="entry name" value="SENSOR HISTIDINE KINASE YPDA"/>
    <property type="match status" value="1"/>
</dbReference>
<keyword evidence="4" id="KW-1003">Cell membrane</keyword>
<dbReference type="InterPro" id="IPR003660">
    <property type="entry name" value="HAMP_dom"/>
</dbReference>
<dbReference type="Gene3D" id="3.30.565.10">
    <property type="entry name" value="Histidine kinase-like ATPase, C-terminal domain"/>
    <property type="match status" value="1"/>
</dbReference>
<keyword evidence="11 12" id="KW-0472">Membrane</keyword>
<gene>
    <name evidence="15" type="ORF">D3H35_28555</name>
</gene>
<dbReference type="PANTHER" id="PTHR34220">
    <property type="entry name" value="SENSOR HISTIDINE KINASE YPDA"/>
    <property type="match status" value="1"/>
</dbReference>
<feature type="domain" description="HAMP" evidence="14">
    <location>
        <begin position="307"/>
        <end position="359"/>
    </location>
</feature>
<keyword evidence="12" id="KW-0812">Transmembrane</keyword>
<evidence type="ECO:0000313" key="16">
    <source>
        <dbReference type="Proteomes" id="UP000266340"/>
    </source>
</evidence>
<accession>A0A398CC73</accession>
<dbReference type="InterPro" id="IPR005467">
    <property type="entry name" value="His_kinase_dom"/>
</dbReference>
<comment type="subcellular location">
    <subcellularLocation>
        <location evidence="2">Cell membrane</location>
        <topology evidence="2">Multi-pass membrane protein</topology>
    </subcellularLocation>
</comment>
<organism evidence="15 16">
    <name type="scientific">Cohnella faecalis</name>
    <dbReference type="NCBI Taxonomy" id="2315694"/>
    <lineage>
        <taxon>Bacteria</taxon>
        <taxon>Bacillati</taxon>
        <taxon>Bacillota</taxon>
        <taxon>Bacilli</taxon>
        <taxon>Bacillales</taxon>
        <taxon>Paenibacillaceae</taxon>
        <taxon>Cohnella</taxon>
    </lineage>
</organism>
<evidence type="ECO:0000256" key="1">
    <source>
        <dbReference type="ARBA" id="ARBA00000085"/>
    </source>
</evidence>
<dbReference type="Proteomes" id="UP000266340">
    <property type="component" value="Unassembled WGS sequence"/>
</dbReference>
<dbReference type="Pfam" id="PF06580">
    <property type="entry name" value="His_kinase"/>
    <property type="match status" value="1"/>
</dbReference>
<evidence type="ECO:0000256" key="8">
    <source>
        <dbReference type="ARBA" id="ARBA00022777"/>
    </source>
</evidence>
<evidence type="ECO:0000256" key="11">
    <source>
        <dbReference type="ARBA" id="ARBA00023136"/>
    </source>
</evidence>
<dbReference type="Pfam" id="PF00672">
    <property type="entry name" value="HAMP"/>
    <property type="match status" value="1"/>
</dbReference>
<keyword evidence="10" id="KW-0902">Two-component regulatory system</keyword>
<sequence>MLSYFVVILLSIALVGTVSFYISYKTMADRAESAGLQLVRQIENNMDNDFHSKRNLLLAPYNDQAYIDGINRYADMSDQEKFLFRQRIGDLYLKSFNVTPIRDFLRFQIYYGDGELLSSSDARKPWTPSQVRNSEWFRSTVAKDGEAFFSGFIPQEANEPSEVAAYASSIMIRDFSNPDRFIVVRTEYRSSLFRSIGQNDDLSLNSRIVILDEDNRLVYESGNESKSIAESELLERAVGREGKFWINVGGEEMLASFTSSGYSNWKAVLVTPRVEIFGALDKIKTTVIFTAIIAFVFTFMISVLFGQRITRPILNLYKTVNRIKRGDFSLRVKIDRNDEIGRIGMNFNAMQDELQTLIETKYLNQIKLQEVELAMLYSQINPHFLYNTLDSIRAMSDYYKVEEISVMAQSLADMFRYNTKNKDEIVTLQEELDQIDSYIKIQSIRFEGKIECGIQIDEALYGTPLLKMTLQPLVENAVFHGIERKRGKGMITISASKERSRIRLSIKDDGVGISEKRLAEIRDKLKPPAQQLIEPSAEREIGIGIVNVYSRYAIRFGDRFDFTIDSKKGSGTEITLVFPPFETESDAKSESST</sequence>
<evidence type="ECO:0000256" key="2">
    <source>
        <dbReference type="ARBA" id="ARBA00004651"/>
    </source>
</evidence>
<feature type="transmembrane region" description="Helical" evidence="12">
    <location>
        <begin position="287"/>
        <end position="306"/>
    </location>
</feature>
<dbReference type="InterPro" id="IPR036890">
    <property type="entry name" value="HATPase_C_sf"/>
</dbReference>
<dbReference type="PROSITE" id="PS50885">
    <property type="entry name" value="HAMP"/>
    <property type="match status" value="1"/>
</dbReference>
<dbReference type="GO" id="GO:0005524">
    <property type="term" value="F:ATP binding"/>
    <property type="evidence" value="ECO:0007669"/>
    <property type="project" value="UniProtKB-KW"/>
</dbReference>
<keyword evidence="6" id="KW-0808">Transferase</keyword>
<dbReference type="InterPro" id="IPR003594">
    <property type="entry name" value="HATPase_dom"/>
</dbReference>
<evidence type="ECO:0000256" key="6">
    <source>
        <dbReference type="ARBA" id="ARBA00022679"/>
    </source>
</evidence>
<dbReference type="PROSITE" id="PS50109">
    <property type="entry name" value="HIS_KIN"/>
    <property type="match status" value="1"/>
</dbReference>
<dbReference type="EMBL" id="QXJM01000056">
    <property type="protein sequence ID" value="RIE00373.1"/>
    <property type="molecule type" value="Genomic_DNA"/>
</dbReference>
<evidence type="ECO:0000256" key="10">
    <source>
        <dbReference type="ARBA" id="ARBA00023012"/>
    </source>
</evidence>
<evidence type="ECO:0000259" key="14">
    <source>
        <dbReference type="PROSITE" id="PS50885"/>
    </source>
</evidence>
<evidence type="ECO:0000256" key="5">
    <source>
        <dbReference type="ARBA" id="ARBA00022553"/>
    </source>
</evidence>
<keyword evidence="16" id="KW-1185">Reference proteome</keyword>
<keyword evidence="7" id="KW-0547">Nucleotide-binding</keyword>
<evidence type="ECO:0000259" key="13">
    <source>
        <dbReference type="PROSITE" id="PS50109"/>
    </source>
</evidence>
<keyword evidence="5" id="KW-0597">Phosphoprotein</keyword>
<dbReference type="EC" id="2.7.13.3" evidence="3"/>
<keyword evidence="12" id="KW-1133">Transmembrane helix</keyword>
<evidence type="ECO:0000256" key="4">
    <source>
        <dbReference type="ARBA" id="ARBA00022475"/>
    </source>
</evidence>
<evidence type="ECO:0000256" key="9">
    <source>
        <dbReference type="ARBA" id="ARBA00022840"/>
    </source>
</evidence>
<feature type="domain" description="Histidine kinase" evidence="13">
    <location>
        <begin position="466"/>
        <end position="582"/>
    </location>
</feature>
<dbReference type="SUPFAM" id="SSF158472">
    <property type="entry name" value="HAMP domain-like"/>
    <property type="match status" value="1"/>
</dbReference>
<keyword evidence="8 15" id="KW-0418">Kinase</keyword>
<dbReference type="OrthoDB" id="9776552at2"/>
<comment type="catalytic activity">
    <reaction evidence="1">
        <text>ATP + protein L-histidine = ADP + protein N-phospho-L-histidine.</text>
        <dbReference type="EC" id="2.7.13.3"/>
    </reaction>
</comment>
<dbReference type="CDD" id="cd06225">
    <property type="entry name" value="HAMP"/>
    <property type="match status" value="1"/>
</dbReference>
<proteinExistence type="predicted"/>
<dbReference type="SMART" id="SM00304">
    <property type="entry name" value="HAMP"/>
    <property type="match status" value="1"/>
</dbReference>
<evidence type="ECO:0000256" key="12">
    <source>
        <dbReference type="SAM" id="Phobius"/>
    </source>
</evidence>
<reference evidence="15 16" key="1">
    <citation type="submission" date="2018-09" db="EMBL/GenBank/DDBJ databases">
        <title>Cohnella cavernae sp. nov., isolated from a karst cave.</title>
        <authorList>
            <person name="Zhu H."/>
        </authorList>
    </citation>
    <scope>NUCLEOTIDE SEQUENCE [LARGE SCALE GENOMIC DNA]</scope>
    <source>
        <strain evidence="15 16">K2E09-144</strain>
    </source>
</reference>
<dbReference type="RefSeq" id="WP_119152491.1">
    <property type="nucleotide sequence ID" value="NZ_JBHSOV010000044.1"/>
</dbReference>
<dbReference type="Gene3D" id="6.10.340.10">
    <property type="match status" value="1"/>
</dbReference>
<dbReference type="InterPro" id="IPR050640">
    <property type="entry name" value="Bact_2-comp_sensor_kinase"/>
</dbReference>
<evidence type="ECO:0000313" key="15">
    <source>
        <dbReference type="EMBL" id="RIE00373.1"/>
    </source>
</evidence>